<organism evidence="1 2">
    <name type="scientific">Methanoculleus receptaculi</name>
    <dbReference type="NCBI Taxonomy" id="394967"/>
    <lineage>
        <taxon>Archaea</taxon>
        <taxon>Methanobacteriati</taxon>
        <taxon>Methanobacteriota</taxon>
        <taxon>Stenosarchaea group</taxon>
        <taxon>Methanomicrobia</taxon>
        <taxon>Methanomicrobiales</taxon>
        <taxon>Methanomicrobiaceae</taxon>
        <taxon>Methanoculleus</taxon>
    </lineage>
</organism>
<gene>
    <name evidence="1" type="ORF">R6Y96_05610</name>
</gene>
<reference evidence="1 2" key="1">
    <citation type="submission" date="2023-10" db="EMBL/GenBank/DDBJ databases">
        <title>The complete genome sequence of Methanoculleus receptaculi DSM 18860.</title>
        <authorList>
            <person name="Lai S.-J."/>
            <person name="You Y.-T."/>
            <person name="Chen S.-C."/>
        </authorList>
    </citation>
    <scope>NUCLEOTIDE SEQUENCE [LARGE SCALE GENOMIC DNA]</scope>
    <source>
        <strain evidence="1 2">DSM 18860</strain>
    </source>
</reference>
<dbReference type="AlphaFoldDB" id="A0AAX4FSE6"/>
<accession>A0AAX4FSE6</accession>
<protein>
    <submittedName>
        <fullName evidence="1">Uncharacterized protein</fullName>
    </submittedName>
</protein>
<dbReference type="GeneID" id="85732613"/>
<dbReference type="Proteomes" id="UP001305652">
    <property type="component" value="Chromosome"/>
</dbReference>
<evidence type="ECO:0000313" key="1">
    <source>
        <dbReference type="EMBL" id="WOX56802.1"/>
    </source>
</evidence>
<proteinExistence type="predicted"/>
<dbReference type="EMBL" id="CP137642">
    <property type="protein sequence ID" value="WOX56802.1"/>
    <property type="molecule type" value="Genomic_DNA"/>
</dbReference>
<sequence>MNTNIPGNCSFPEELGFLDSASAHTGRTIMFKELSLLLEVTPHEISFDEIRRKVEQENILMKSSVSGREKSFYHLKSSYGLDVQVPVFRALRFLWDFDPRERRMLALQCALARDTILRASAPFILSLKVGEVAEKELLMDLVEKEYPHRYSPKTVRSISKNLLSSWTQSGHLEDKNMKTRVKATAGPASVTYALFLGYLCGVRGKLLHNTVWANVLDATDSEIQEYVYESVRKGWLIYKNAGGIVEVSFPPDFADGIRWL</sequence>
<keyword evidence="2" id="KW-1185">Reference proteome</keyword>
<dbReference type="RefSeq" id="WP_318620222.1">
    <property type="nucleotide sequence ID" value="NZ_CP137642.1"/>
</dbReference>
<name>A0AAX4FSE6_9EURY</name>
<dbReference type="KEGG" id="mrc:R6Y96_05610"/>
<evidence type="ECO:0000313" key="2">
    <source>
        <dbReference type="Proteomes" id="UP001305652"/>
    </source>
</evidence>